<comment type="caution">
    <text evidence="4">The sequence shown here is derived from an EMBL/GenBank/DDBJ whole genome shotgun (WGS) entry which is preliminary data.</text>
</comment>
<feature type="domain" description="Mce/MlaD" evidence="2">
    <location>
        <begin position="43"/>
        <end position="118"/>
    </location>
</feature>
<sequence>MIDLNKSMLERNTLTMGIVGTVAIIVVLVLAFNFRSLPVINSGHTMHIEFADASGLHEGDPVLVAGVEVGKVDKISLDGAKVVVDASVDTSDQRLGDDSTAAIKVRTVLGQRCIEITPRGTGSLGKGATIPVARTTSGYDITRSLEEVTGKVSATDTVDLSTALNQLTDVEAALPPDLKSSLSGLSRLSETIASRDSQLRTLLSNSDTTSKVLAQRNQELAALFGQGTTLFTALNRRSEDIHAILVQARQVADGLKGIANDNQTTLKPALDQLNSVLDLLNKNRSNIDQSITGLKTFTYQLGEAVGSGPFFGVLLQNIAPATVPLPATTGAPR</sequence>
<dbReference type="Pfam" id="PF02470">
    <property type="entry name" value="MlaD"/>
    <property type="match status" value="1"/>
</dbReference>
<reference evidence="4 5" key="1">
    <citation type="submission" date="2020-04" db="EMBL/GenBank/DDBJ databases">
        <title>MicrobeNet Type strains.</title>
        <authorList>
            <person name="Nicholson A.C."/>
        </authorList>
    </citation>
    <scope>NUCLEOTIDE SEQUENCE [LARGE SCALE GENOMIC DNA]</scope>
    <source>
        <strain evidence="4 5">ATCC BAA-14</strain>
    </source>
</reference>
<dbReference type="NCBIfam" id="TIGR00996">
    <property type="entry name" value="Mtu_fam_mce"/>
    <property type="match status" value="1"/>
</dbReference>
<evidence type="ECO:0000259" key="3">
    <source>
        <dbReference type="Pfam" id="PF11887"/>
    </source>
</evidence>
<feature type="domain" description="Mammalian cell entry C-terminal" evidence="3">
    <location>
        <begin position="123"/>
        <end position="308"/>
    </location>
</feature>
<dbReference type="PRINTS" id="PR01782">
    <property type="entry name" value="MCEVIRFACTOR"/>
</dbReference>
<accession>A0A846WHH9</accession>
<protein>
    <submittedName>
        <fullName evidence="4">MCE family protein</fullName>
    </submittedName>
</protein>
<dbReference type="EMBL" id="JAAXPC010000001">
    <property type="protein sequence ID" value="NKY00516.1"/>
    <property type="molecule type" value="Genomic_DNA"/>
</dbReference>
<evidence type="ECO:0000313" key="4">
    <source>
        <dbReference type="EMBL" id="NKY00516.1"/>
    </source>
</evidence>
<dbReference type="Pfam" id="PF11887">
    <property type="entry name" value="Mce4_CUP1"/>
    <property type="match status" value="1"/>
</dbReference>
<dbReference type="PANTHER" id="PTHR33371">
    <property type="entry name" value="INTERMEMBRANE PHOSPHOLIPID TRANSPORT SYSTEM BINDING PROTEIN MLAD-RELATED"/>
    <property type="match status" value="1"/>
</dbReference>
<gene>
    <name evidence="4" type="ORF">HGA05_02860</name>
</gene>
<dbReference type="RefSeq" id="WP_006370814.1">
    <property type="nucleotide sequence ID" value="NZ_JAAXPC010000001.1"/>
</dbReference>
<evidence type="ECO:0000259" key="2">
    <source>
        <dbReference type="Pfam" id="PF02470"/>
    </source>
</evidence>
<name>A0A846WHH9_9ACTN</name>
<dbReference type="GO" id="GO:0005576">
    <property type="term" value="C:extracellular region"/>
    <property type="evidence" value="ECO:0007669"/>
    <property type="project" value="TreeGrafter"/>
</dbReference>
<dbReference type="InterPro" id="IPR005693">
    <property type="entry name" value="Mce"/>
</dbReference>
<dbReference type="InterPro" id="IPR052336">
    <property type="entry name" value="MlaD_Phospholipid_Transporter"/>
</dbReference>
<evidence type="ECO:0000256" key="1">
    <source>
        <dbReference type="SAM" id="Phobius"/>
    </source>
</evidence>
<organism evidence="4 5">
    <name type="scientific">Gordonia polyisoprenivorans</name>
    <dbReference type="NCBI Taxonomy" id="84595"/>
    <lineage>
        <taxon>Bacteria</taxon>
        <taxon>Bacillati</taxon>
        <taxon>Actinomycetota</taxon>
        <taxon>Actinomycetes</taxon>
        <taxon>Mycobacteriales</taxon>
        <taxon>Gordoniaceae</taxon>
        <taxon>Gordonia</taxon>
    </lineage>
</organism>
<proteinExistence type="predicted"/>
<dbReference type="AlphaFoldDB" id="A0A846WHH9"/>
<dbReference type="PANTHER" id="PTHR33371:SF18">
    <property type="entry name" value="MCE-FAMILY PROTEIN MCE3C"/>
    <property type="match status" value="1"/>
</dbReference>
<keyword evidence="1" id="KW-0812">Transmembrane</keyword>
<keyword evidence="1" id="KW-0472">Membrane</keyword>
<feature type="transmembrane region" description="Helical" evidence="1">
    <location>
        <begin position="12"/>
        <end position="32"/>
    </location>
</feature>
<keyword evidence="1" id="KW-1133">Transmembrane helix</keyword>
<dbReference type="InterPro" id="IPR003399">
    <property type="entry name" value="Mce/MlaD"/>
</dbReference>
<dbReference type="Proteomes" id="UP000563898">
    <property type="component" value="Unassembled WGS sequence"/>
</dbReference>
<dbReference type="InterPro" id="IPR024516">
    <property type="entry name" value="Mce_C"/>
</dbReference>
<evidence type="ECO:0000313" key="5">
    <source>
        <dbReference type="Proteomes" id="UP000563898"/>
    </source>
</evidence>